<dbReference type="InterPro" id="IPR015915">
    <property type="entry name" value="Kelch-typ_b-propeller"/>
</dbReference>
<evidence type="ECO:0000256" key="2">
    <source>
        <dbReference type="ARBA" id="ARBA00022737"/>
    </source>
</evidence>
<dbReference type="EMBL" id="JACORU010000020">
    <property type="protein sequence ID" value="MBC5768631.1"/>
    <property type="molecule type" value="Genomic_DNA"/>
</dbReference>
<evidence type="ECO:0000259" key="4">
    <source>
        <dbReference type="PROSITE" id="PS50853"/>
    </source>
</evidence>
<sequence length="615" mass="63262">MERGSAARCAPLAGWLARLMLAFLLLVPQASAAPPGAPTMTLSTQGTRVSIGWSSVAGATGYWLYYAPYPSASAIGRIDVATLTSVAVDLPPGAAFFVAIRARNADGEGAFSNIGSFVIAGSTPVATTGSMALNAGDYWEFEWSNTTTSGSSSGGTRNSSNGTFRATLGTATNIGGRTAYPLTVTGDPGSYRPIWTYLSSEGSQLLGTRDGATWSTVMGDDGGGWKGAGFFVFFRPDLARTAATGTFTGNYRSTSAWTVSRSASTGGCRFFSEIGDTICVNDPVSYSETEYQKPGVGPIGYRYTASASFSGGGFLSVSNVSNLVELVKSSRTATDGTVFAGSPYTRLPDLTIATLVAGAGSVGGRVLVAGGLGTTTPWVQLYNPATSSWSATSSTGVQVTDIIGASGGRLYALGASSLLVYDTARNNWSTVATAPTLRNPCGAAAVASGKLVLIDCPGTSVMAAYVYDPSTGRQTVGIGYTSTVLRPGVAAVGDDVYVIGGYTQGAISSTVRRFRTSGNFWENLTVRLPTARDEPTAVARGSSIYVMGGTSSSNTAGDGRLVEILDTGSMTFSTGPTMPEPRFGFAATELGGAIYIVGGRDSGQAIRASAWVLQP</sequence>
<keyword evidence="6" id="KW-1185">Reference proteome</keyword>
<reference evidence="5" key="1">
    <citation type="submission" date="2020-08" db="EMBL/GenBank/DDBJ databases">
        <title>Ramlibacter sp. GTP1 16S ribosomal RNA gene genome sequencing and assembly.</title>
        <authorList>
            <person name="Kang M."/>
        </authorList>
    </citation>
    <scope>NUCLEOTIDE SEQUENCE</scope>
    <source>
        <strain evidence="5">GTP1</strain>
    </source>
</reference>
<keyword evidence="1" id="KW-0880">Kelch repeat</keyword>
<dbReference type="RefSeq" id="WP_187085543.1">
    <property type="nucleotide sequence ID" value="NZ_JACORU010000020.1"/>
</dbReference>
<feature type="signal peptide" evidence="3">
    <location>
        <begin position="1"/>
        <end position="32"/>
    </location>
</feature>
<name>A0A923MEH7_9BURK</name>
<dbReference type="InterPro" id="IPR006652">
    <property type="entry name" value="Kelch_1"/>
</dbReference>
<dbReference type="Gene3D" id="2.60.40.10">
    <property type="entry name" value="Immunoglobulins"/>
    <property type="match status" value="1"/>
</dbReference>
<keyword evidence="2" id="KW-0677">Repeat</keyword>
<dbReference type="PANTHER" id="PTHR24412:SF489">
    <property type="entry name" value="RING FINGER DOMAIN AND KELCH REPEAT-CONTAINING PROTEIN DDB_G0271372"/>
    <property type="match status" value="1"/>
</dbReference>
<dbReference type="CDD" id="cd00063">
    <property type="entry name" value="FN3"/>
    <property type="match status" value="1"/>
</dbReference>
<dbReference type="SUPFAM" id="SSF50965">
    <property type="entry name" value="Galactose oxidase, central domain"/>
    <property type="match status" value="1"/>
</dbReference>
<evidence type="ECO:0000256" key="1">
    <source>
        <dbReference type="ARBA" id="ARBA00022441"/>
    </source>
</evidence>
<organism evidence="5 6">
    <name type="scientific">Ramlibacter albus</name>
    <dbReference type="NCBI Taxonomy" id="2079448"/>
    <lineage>
        <taxon>Bacteria</taxon>
        <taxon>Pseudomonadati</taxon>
        <taxon>Pseudomonadota</taxon>
        <taxon>Betaproteobacteria</taxon>
        <taxon>Burkholderiales</taxon>
        <taxon>Comamonadaceae</taxon>
        <taxon>Ramlibacter</taxon>
    </lineage>
</organism>
<dbReference type="PANTHER" id="PTHR24412">
    <property type="entry name" value="KELCH PROTEIN"/>
    <property type="match status" value="1"/>
</dbReference>
<dbReference type="InterPro" id="IPR011043">
    <property type="entry name" value="Gal_Oxase/kelch_b-propeller"/>
</dbReference>
<dbReference type="Gene3D" id="2.120.10.80">
    <property type="entry name" value="Kelch-type beta propeller"/>
    <property type="match status" value="2"/>
</dbReference>
<dbReference type="InterPro" id="IPR003961">
    <property type="entry name" value="FN3_dom"/>
</dbReference>
<evidence type="ECO:0000256" key="3">
    <source>
        <dbReference type="SAM" id="SignalP"/>
    </source>
</evidence>
<feature type="chain" id="PRO_5037011772" description="Fibronectin type-III domain-containing protein" evidence="3">
    <location>
        <begin position="33"/>
        <end position="615"/>
    </location>
</feature>
<gene>
    <name evidence="5" type="ORF">H8R02_29485</name>
</gene>
<proteinExistence type="predicted"/>
<dbReference type="PROSITE" id="PS50853">
    <property type="entry name" value="FN3"/>
    <property type="match status" value="1"/>
</dbReference>
<dbReference type="InterPro" id="IPR013783">
    <property type="entry name" value="Ig-like_fold"/>
</dbReference>
<feature type="domain" description="Fibronectin type-III" evidence="4">
    <location>
        <begin position="34"/>
        <end position="122"/>
    </location>
</feature>
<dbReference type="InterPro" id="IPR036116">
    <property type="entry name" value="FN3_sf"/>
</dbReference>
<dbReference type="Proteomes" id="UP000596827">
    <property type="component" value="Unassembled WGS sequence"/>
</dbReference>
<dbReference type="SUPFAM" id="SSF49265">
    <property type="entry name" value="Fibronectin type III"/>
    <property type="match status" value="1"/>
</dbReference>
<dbReference type="AlphaFoldDB" id="A0A923MEH7"/>
<protein>
    <recommendedName>
        <fullName evidence="4">Fibronectin type-III domain-containing protein</fullName>
    </recommendedName>
</protein>
<comment type="caution">
    <text evidence="5">The sequence shown here is derived from an EMBL/GenBank/DDBJ whole genome shotgun (WGS) entry which is preliminary data.</text>
</comment>
<accession>A0A923MEH7</accession>
<dbReference type="SMART" id="SM00612">
    <property type="entry name" value="Kelch"/>
    <property type="match status" value="3"/>
</dbReference>
<evidence type="ECO:0000313" key="6">
    <source>
        <dbReference type="Proteomes" id="UP000596827"/>
    </source>
</evidence>
<dbReference type="Pfam" id="PF24681">
    <property type="entry name" value="Kelch_KLHDC2_KLHL20_DRC7"/>
    <property type="match status" value="1"/>
</dbReference>
<evidence type="ECO:0000313" key="5">
    <source>
        <dbReference type="EMBL" id="MBC5768631.1"/>
    </source>
</evidence>
<keyword evidence="3" id="KW-0732">Signal</keyword>